<dbReference type="FunFam" id="3.40.50.300:FF:000204">
    <property type="entry name" value="Translation elongation factor Tu"/>
    <property type="match status" value="1"/>
</dbReference>
<keyword evidence="5" id="KW-0378">Hydrolase</keyword>
<accession>A0A7H9B675</accession>
<evidence type="ECO:0000259" key="12">
    <source>
        <dbReference type="PROSITE" id="PS51722"/>
    </source>
</evidence>
<evidence type="ECO:0000256" key="6">
    <source>
        <dbReference type="ARBA" id="ARBA00022917"/>
    </source>
</evidence>
<dbReference type="GeneID" id="59237825"/>
<dbReference type="CDD" id="cd01883">
    <property type="entry name" value="EF1_alpha"/>
    <property type="match status" value="1"/>
</dbReference>
<keyword evidence="14" id="KW-1185">Reference proteome</keyword>
<evidence type="ECO:0000256" key="7">
    <source>
        <dbReference type="ARBA" id="ARBA00023134"/>
    </source>
</evidence>
<comment type="subcellular location">
    <subcellularLocation>
        <location evidence="1">Cytoplasm</location>
    </subcellularLocation>
</comment>
<feature type="compositionally biased region" description="Polar residues" evidence="11">
    <location>
        <begin position="96"/>
        <end position="116"/>
    </location>
</feature>
<feature type="region of interest" description="Disordered" evidence="11">
    <location>
        <begin position="41"/>
        <end position="63"/>
    </location>
</feature>
<dbReference type="OrthoDB" id="342024at2759"/>
<dbReference type="Pfam" id="PF22594">
    <property type="entry name" value="GTP-eEF1A_C"/>
    <property type="match status" value="1"/>
</dbReference>
<organism evidence="13 14">
    <name type="scientific">Zygotorulaspora mrakii</name>
    <name type="common">Zygosaccharomyces mrakii</name>
    <dbReference type="NCBI Taxonomy" id="42260"/>
    <lineage>
        <taxon>Eukaryota</taxon>
        <taxon>Fungi</taxon>
        <taxon>Dikarya</taxon>
        <taxon>Ascomycota</taxon>
        <taxon>Saccharomycotina</taxon>
        <taxon>Saccharomycetes</taxon>
        <taxon>Saccharomycetales</taxon>
        <taxon>Saccharomycetaceae</taxon>
        <taxon>Zygotorulaspora</taxon>
    </lineage>
</organism>
<reference evidence="13 14" key="1">
    <citation type="submission" date="2020-07" db="EMBL/GenBank/DDBJ databases">
        <title>The yeast mating-type switching endonuclease HO is a domesticated member of an unorthodox homing genetic element family.</title>
        <authorList>
            <person name="Coughlan A.Y."/>
            <person name="Lombardi L."/>
            <person name="Braun-Galleani S."/>
            <person name="Martos A.R."/>
            <person name="Galeote V."/>
            <person name="Bigey F."/>
            <person name="Dequin S."/>
            <person name="Byrne K.P."/>
            <person name="Wolfe K.H."/>
        </authorList>
    </citation>
    <scope>NUCLEOTIDE SEQUENCE [LARGE SCALE GENOMIC DNA]</scope>
    <source>
        <strain evidence="13 14">NRRL Y-6702</strain>
    </source>
</reference>
<dbReference type="PROSITE" id="PS51722">
    <property type="entry name" value="G_TR_2"/>
    <property type="match status" value="1"/>
</dbReference>
<dbReference type="InterPro" id="IPR027417">
    <property type="entry name" value="P-loop_NTPase"/>
</dbReference>
<comment type="similarity">
    <text evidence="2">Belongs to the TRAFAC class translation factor GTPase superfamily. Classic translation factor GTPase family. EF-Tu/EF-1A subfamily.</text>
</comment>
<comment type="subunit">
    <text evidence="9">Component of the Dom34-Hbs1 complex, also named Pelota-HBS1L complex, composed of dom34 and hbs1.</text>
</comment>
<dbReference type="RefSeq" id="XP_037145792.1">
    <property type="nucleotide sequence ID" value="XM_037289897.1"/>
</dbReference>
<gene>
    <name evidence="13" type="ORF">HG535_0F05790</name>
</gene>
<dbReference type="GO" id="GO:0005525">
    <property type="term" value="F:GTP binding"/>
    <property type="evidence" value="ECO:0007669"/>
    <property type="project" value="UniProtKB-KW"/>
</dbReference>
<dbReference type="SUPFAM" id="SSF52540">
    <property type="entry name" value="P-loop containing nucleoside triphosphate hydrolases"/>
    <property type="match status" value="1"/>
</dbReference>
<evidence type="ECO:0000313" key="14">
    <source>
        <dbReference type="Proteomes" id="UP000509704"/>
    </source>
</evidence>
<protein>
    <recommendedName>
        <fullName evidence="10">Elongation factor 1 alpha-like protein</fullName>
    </recommendedName>
</protein>
<dbReference type="FunFam" id="2.40.30.10:FF:000070">
    <property type="entry name" value="Translation elongation factor EF-1 subunit"/>
    <property type="match status" value="1"/>
</dbReference>
<dbReference type="Gene3D" id="2.40.30.10">
    <property type="entry name" value="Translation factors"/>
    <property type="match status" value="2"/>
</dbReference>
<dbReference type="Gene3D" id="3.40.50.300">
    <property type="entry name" value="P-loop containing nucleotide triphosphate hydrolases"/>
    <property type="match status" value="1"/>
</dbReference>
<dbReference type="Pfam" id="PF00009">
    <property type="entry name" value="GTP_EFTU"/>
    <property type="match status" value="1"/>
</dbReference>
<dbReference type="PROSITE" id="PS00301">
    <property type="entry name" value="G_TR_1"/>
    <property type="match status" value="1"/>
</dbReference>
<dbReference type="GO" id="GO:1990533">
    <property type="term" value="C:Dom34-Hbs1 complex"/>
    <property type="evidence" value="ECO:0007669"/>
    <property type="project" value="UniProtKB-ARBA"/>
</dbReference>
<keyword evidence="4" id="KW-0547">Nucleotide-binding</keyword>
<evidence type="ECO:0000256" key="11">
    <source>
        <dbReference type="SAM" id="MobiDB-lite"/>
    </source>
</evidence>
<keyword evidence="3" id="KW-0963">Cytoplasm</keyword>
<dbReference type="InterPro" id="IPR000795">
    <property type="entry name" value="T_Tr_GTP-bd_dom"/>
</dbReference>
<keyword evidence="6" id="KW-0648">Protein biosynthesis</keyword>
<dbReference type="GO" id="GO:0003924">
    <property type="term" value="F:GTPase activity"/>
    <property type="evidence" value="ECO:0007669"/>
    <property type="project" value="InterPro"/>
</dbReference>
<dbReference type="KEGG" id="zmk:HG535_0F05790"/>
<dbReference type="SUPFAM" id="SSF50447">
    <property type="entry name" value="Translation proteins"/>
    <property type="match status" value="1"/>
</dbReference>
<dbReference type="AlphaFoldDB" id="A0A7H9B675"/>
<evidence type="ECO:0000256" key="4">
    <source>
        <dbReference type="ARBA" id="ARBA00022741"/>
    </source>
</evidence>
<evidence type="ECO:0000256" key="5">
    <source>
        <dbReference type="ARBA" id="ARBA00022801"/>
    </source>
</evidence>
<dbReference type="InterPro" id="IPR050100">
    <property type="entry name" value="TRAFAC_GTPase_members"/>
</dbReference>
<evidence type="ECO:0000256" key="9">
    <source>
        <dbReference type="ARBA" id="ARBA00063537"/>
    </source>
</evidence>
<dbReference type="InterPro" id="IPR009000">
    <property type="entry name" value="Transl_B-barrel_sf"/>
</dbReference>
<evidence type="ECO:0000256" key="10">
    <source>
        <dbReference type="ARBA" id="ARBA00074866"/>
    </source>
</evidence>
<comment type="catalytic activity">
    <reaction evidence="8">
        <text>GTP + H2O = GDP + phosphate + H(+)</text>
        <dbReference type="Rhea" id="RHEA:19669"/>
        <dbReference type="ChEBI" id="CHEBI:15377"/>
        <dbReference type="ChEBI" id="CHEBI:15378"/>
        <dbReference type="ChEBI" id="CHEBI:37565"/>
        <dbReference type="ChEBI" id="CHEBI:43474"/>
        <dbReference type="ChEBI" id="CHEBI:58189"/>
    </reaction>
    <physiologicalReaction direction="left-to-right" evidence="8">
        <dbReference type="Rhea" id="RHEA:19670"/>
    </physiologicalReaction>
</comment>
<feature type="compositionally biased region" description="Basic and acidic residues" evidence="11">
    <location>
        <begin position="41"/>
        <end position="52"/>
    </location>
</feature>
<name>A0A7H9B675_ZYGMR</name>
<dbReference type="EMBL" id="CP058609">
    <property type="protein sequence ID" value="QLG74067.1"/>
    <property type="molecule type" value="Genomic_DNA"/>
</dbReference>
<evidence type="ECO:0000256" key="1">
    <source>
        <dbReference type="ARBA" id="ARBA00004496"/>
    </source>
</evidence>
<dbReference type="PRINTS" id="PR00315">
    <property type="entry name" value="ELONGATNFCT"/>
</dbReference>
<dbReference type="GO" id="GO:0006412">
    <property type="term" value="P:translation"/>
    <property type="evidence" value="ECO:0007669"/>
    <property type="project" value="UniProtKB-KW"/>
</dbReference>
<dbReference type="SUPFAM" id="SSF50465">
    <property type="entry name" value="EF-Tu/eEF-1alpha/eIF2-gamma C-terminal domain"/>
    <property type="match status" value="1"/>
</dbReference>
<feature type="compositionally biased region" description="Basic and acidic residues" evidence="11">
    <location>
        <begin position="118"/>
        <end position="134"/>
    </location>
</feature>
<evidence type="ECO:0000256" key="2">
    <source>
        <dbReference type="ARBA" id="ARBA00007249"/>
    </source>
</evidence>
<dbReference type="InterPro" id="IPR009001">
    <property type="entry name" value="Transl_elong_EF1A/Init_IF2_C"/>
</dbReference>
<sequence>MRKLLFAEYFFFINTFHSVKLETEPSTMSKLEQLARMKVAERPSHLVEKTGDDSNSTPNKGISLLSKLKKNGTSSLSTEMRQPLSLSDRLKAKRINGSNSAAPSSTARTDTANNGKGSLHDKLRAMRSKAEIKKVASKAQSKPLVNDAPRDPPTSSSLPTSWDQIRFFLSKQNFPSSVIPVSDSVLGIIEAVTVPCKQNARCKKLQKRKYGEIFSVFYPDVLVNTNKRKATSKTAAANFKKPSPDDVVINAQNKALTRVNEMVSGLKISENKHSAGEEWHDSDPETLDNDDGPPKYSYKRVSIPTKPTNPVDIQKYLETSKAHCSFVVLGHVDAGKSTLMGRLLYDVGAVDNNHIRKLKKESERIGKGSFHFAWVMDQTQEERERGVTVSICPSDFETANTQFTIVDAPGHSDFVPNAIAGISLADIALLCVDCGTDAFESGFNLDGQTKEHTILARSMGVNRIVVAMNKMDTVEWYYGRFDQIKNELSTFFKDVGFKEDQIDWVPCSGLSGEGVYKIAYPENASWYKGPTLIEKLEYVAQHISNSYHNEVIGSPFLFSILEAIPTNKNEEAIISGRVESGSIQPGETITIYPSEQSAVVSKILVGNDAKSSHIVVKGDFATLRLRHAHVEDIETGDLAGAVDYDVPVMREFSTQLLTFKMDRPILPGTSFMLFRGICQQPARVSKLVSIIEKQDPSKVIKKKVRHLGSNQAAIVEIELTERKRYIPILKIKENKRLGRILLRKDGRTIAAGAVI</sequence>
<feature type="region of interest" description="Disordered" evidence="11">
    <location>
        <begin position="273"/>
        <end position="303"/>
    </location>
</feature>
<evidence type="ECO:0000313" key="13">
    <source>
        <dbReference type="EMBL" id="QLG74067.1"/>
    </source>
</evidence>
<dbReference type="Proteomes" id="UP000509704">
    <property type="component" value="Chromosome 6"/>
</dbReference>
<keyword evidence="7" id="KW-0342">GTP-binding</keyword>
<dbReference type="PANTHER" id="PTHR23115">
    <property type="entry name" value="TRANSLATION FACTOR"/>
    <property type="match status" value="1"/>
</dbReference>
<feature type="domain" description="Tr-type G" evidence="12">
    <location>
        <begin position="321"/>
        <end position="546"/>
    </location>
</feature>
<feature type="compositionally biased region" description="Basic and acidic residues" evidence="11">
    <location>
        <begin position="273"/>
        <end position="283"/>
    </location>
</feature>
<feature type="region of interest" description="Disordered" evidence="11">
    <location>
        <begin position="95"/>
        <end position="157"/>
    </location>
</feature>
<dbReference type="CDD" id="cd04093">
    <property type="entry name" value="HBS1_C_III"/>
    <property type="match status" value="1"/>
</dbReference>
<proteinExistence type="inferred from homology"/>
<dbReference type="InterPro" id="IPR054696">
    <property type="entry name" value="GTP-eEF1A_C"/>
</dbReference>
<evidence type="ECO:0000256" key="8">
    <source>
        <dbReference type="ARBA" id="ARBA00049117"/>
    </source>
</evidence>
<evidence type="ECO:0000256" key="3">
    <source>
        <dbReference type="ARBA" id="ARBA00022490"/>
    </source>
</evidence>
<dbReference type="GO" id="GO:0005737">
    <property type="term" value="C:cytoplasm"/>
    <property type="evidence" value="ECO:0007669"/>
    <property type="project" value="UniProtKB-SubCell"/>
</dbReference>
<dbReference type="InterPro" id="IPR031157">
    <property type="entry name" value="G_TR_CS"/>
</dbReference>